<dbReference type="HOGENOM" id="CLU_036590_1_2_0"/>
<dbReference type="EMBL" id="FP565575">
    <property type="protein sequence ID" value="CBE68486.1"/>
    <property type="molecule type" value="Genomic_DNA"/>
</dbReference>
<comment type="cofactor">
    <cofactor evidence="13 16">
        <name>Zn(2+)</name>
        <dbReference type="ChEBI" id="CHEBI:29105"/>
    </cofactor>
    <text evidence="13 16">Binds 1 zinc ion.</text>
</comment>
<comment type="similarity">
    <text evidence="5 13">In the C-terminal section; belongs to the HTP reductase family.</text>
</comment>
<feature type="binding site" evidence="15">
    <location>
        <position position="210"/>
    </location>
    <ligand>
        <name>substrate</name>
    </ligand>
</feature>
<evidence type="ECO:0000256" key="6">
    <source>
        <dbReference type="ARBA" id="ARBA00022619"/>
    </source>
</evidence>
<dbReference type="InterPro" id="IPR016192">
    <property type="entry name" value="APOBEC/CMP_deaminase_Zn-bd"/>
</dbReference>
<protein>
    <recommendedName>
        <fullName evidence="13">Riboflavin biosynthesis protein RibD</fullName>
    </recommendedName>
    <domain>
        <recommendedName>
            <fullName evidence="13">Diaminohydroxyphosphoribosylaminopyrimidine deaminase</fullName>
            <shortName evidence="13">DRAP deaminase</shortName>
            <ecNumber evidence="13">3.5.4.26</ecNumber>
        </recommendedName>
        <alternativeName>
            <fullName evidence="13">Riboflavin-specific deaminase</fullName>
        </alternativeName>
    </domain>
    <domain>
        <recommendedName>
            <fullName evidence="13">5-amino-6-(5-phosphoribosylamino)uracil reductase</fullName>
            <ecNumber evidence="13">1.1.1.193</ecNumber>
        </recommendedName>
        <alternativeName>
            <fullName evidence="13">HTP reductase</fullName>
        </alternativeName>
    </domain>
</protein>
<feature type="binding site" evidence="15">
    <location>
        <position position="171"/>
    </location>
    <ligand>
        <name>substrate</name>
    </ligand>
</feature>
<reference evidence="18 19" key="1">
    <citation type="journal article" date="2010" name="Nature">
        <title>Nitrite-driven anaerobic methane oxidation by oxygenic bacteria.</title>
        <authorList>
            <person name="Ettwig K.F."/>
            <person name="Butler M.K."/>
            <person name="Le Paslier D."/>
            <person name="Pelletier E."/>
            <person name="Mangenot S."/>
            <person name="Kuypers M.M.M."/>
            <person name="Schreiber F."/>
            <person name="Dutilh B.E."/>
            <person name="Zedelius J."/>
            <person name="de Beer D."/>
            <person name="Gloerich J."/>
            <person name="Wessels H.J.C.T."/>
            <person name="van Allen T."/>
            <person name="Luesken F."/>
            <person name="Wu M."/>
            <person name="van de Pas-Schoonen K.T."/>
            <person name="Op den Camp H.J.M."/>
            <person name="Janssen-Megens E.M."/>
            <person name="Francoijs K-J."/>
            <person name="Stunnenberg H."/>
            <person name="Weissenbach J."/>
            <person name="Jetten M.S.M."/>
            <person name="Strous M."/>
        </authorList>
    </citation>
    <scope>NUCLEOTIDE SEQUENCE [LARGE SCALE GENOMIC DNA]</scope>
</reference>
<dbReference type="GO" id="GO:0050661">
    <property type="term" value="F:NADP binding"/>
    <property type="evidence" value="ECO:0007669"/>
    <property type="project" value="InterPro"/>
</dbReference>
<dbReference type="InterPro" id="IPR024072">
    <property type="entry name" value="DHFR-like_dom_sf"/>
</dbReference>
<comment type="pathway">
    <text evidence="3 13">Cofactor biosynthesis; riboflavin biosynthesis; 5-amino-6-(D-ribitylamino)uracil from GTP: step 3/4.</text>
</comment>
<keyword evidence="9 13" id="KW-0862">Zinc</keyword>
<dbReference type="InterPro" id="IPR050765">
    <property type="entry name" value="Riboflavin_Biosynth_HTPR"/>
</dbReference>
<dbReference type="PROSITE" id="PS51747">
    <property type="entry name" value="CYT_DCMP_DEAMINASES_2"/>
    <property type="match status" value="1"/>
</dbReference>
<comment type="catalytic activity">
    <reaction evidence="13">
        <text>2,5-diamino-6-hydroxy-4-(5-phosphoribosylamino)-pyrimidine + H2O + H(+) = 5-amino-6-(5-phospho-D-ribosylamino)uracil + NH4(+)</text>
        <dbReference type="Rhea" id="RHEA:21868"/>
        <dbReference type="ChEBI" id="CHEBI:15377"/>
        <dbReference type="ChEBI" id="CHEBI:15378"/>
        <dbReference type="ChEBI" id="CHEBI:28938"/>
        <dbReference type="ChEBI" id="CHEBI:58453"/>
        <dbReference type="ChEBI" id="CHEBI:58614"/>
        <dbReference type="EC" id="3.5.4.26"/>
    </reaction>
</comment>
<dbReference type="GO" id="GO:0008835">
    <property type="term" value="F:diaminohydroxyphosphoribosylaminopyrimidine deaminase activity"/>
    <property type="evidence" value="ECO:0007669"/>
    <property type="project" value="UniProtKB-EC"/>
</dbReference>
<dbReference type="NCBIfam" id="TIGR00326">
    <property type="entry name" value="eubact_ribD"/>
    <property type="match status" value="1"/>
</dbReference>
<keyword evidence="6 13" id="KW-0686">Riboflavin biosynthesis</keyword>
<evidence type="ECO:0000256" key="3">
    <source>
        <dbReference type="ARBA" id="ARBA00004910"/>
    </source>
</evidence>
<dbReference type="KEGG" id="mox:DAMO_1426"/>
<organism evidence="18 19">
    <name type="scientific">Methylomirabilis oxygeniifera</name>
    <dbReference type="NCBI Taxonomy" id="671143"/>
    <lineage>
        <taxon>Bacteria</taxon>
        <taxon>Candidatus Methylomirabilota</taxon>
        <taxon>Candidatus Methylomirabilia</taxon>
        <taxon>Candidatus Methylomirabilales</taxon>
        <taxon>Candidatus Methylomirabilaceae</taxon>
        <taxon>Candidatus Methylomirabilis</taxon>
    </lineage>
</organism>
<dbReference type="eggNOG" id="COG0117">
    <property type="taxonomic scope" value="Bacteria"/>
</dbReference>
<feature type="binding site" evidence="15">
    <location>
        <position position="297"/>
    </location>
    <ligand>
        <name>substrate</name>
    </ligand>
</feature>
<dbReference type="AlphaFoldDB" id="D5MFF5"/>
<dbReference type="PANTHER" id="PTHR38011:SF7">
    <property type="entry name" value="2,5-DIAMINO-6-RIBOSYLAMINO-4(3H)-PYRIMIDINONE 5'-PHOSPHATE REDUCTASE"/>
    <property type="match status" value="1"/>
</dbReference>
<evidence type="ECO:0000256" key="13">
    <source>
        <dbReference type="PIRNR" id="PIRNR006769"/>
    </source>
</evidence>
<feature type="binding site" evidence="15">
    <location>
        <position position="199"/>
    </location>
    <ligand>
        <name>NADP(+)</name>
        <dbReference type="ChEBI" id="CHEBI:58349"/>
    </ligand>
</feature>
<evidence type="ECO:0000256" key="1">
    <source>
        <dbReference type="ARBA" id="ARBA00002151"/>
    </source>
</evidence>
<accession>D5MFF5</accession>
<dbReference type="EC" id="3.5.4.26" evidence="13"/>
<keyword evidence="11 13" id="KW-0560">Oxidoreductase</keyword>
<dbReference type="eggNOG" id="COG1985">
    <property type="taxonomic scope" value="Bacteria"/>
</dbReference>
<feature type="binding site" evidence="15">
    <location>
        <position position="187"/>
    </location>
    <ligand>
        <name>substrate</name>
    </ligand>
</feature>
<dbReference type="PANTHER" id="PTHR38011">
    <property type="entry name" value="DIHYDROFOLATE REDUCTASE FAMILY PROTEIN (AFU_ORTHOLOGUE AFUA_8G06820)"/>
    <property type="match status" value="1"/>
</dbReference>
<comment type="similarity">
    <text evidence="4 13">In the N-terminal section; belongs to the cytidine and deoxycytidylate deaminase family.</text>
</comment>
<dbReference type="NCBIfam" id="TIGR00227">
    <property type="entry name" value="ribD_Cterm"/>
    <property type="match status" value="1"/>
</dbReference>
<evidence type="ECO:0000256" key="2">
    <source>
        <dbReference type="ARBA" id="ARBA00004882"/>
    </source>
</evidence>
<dbReference type="FunFam" id="3.40.140.10:FF:000025">
    <property type="entry name" value="Riboflavin biosynthesis protein RibD"/>
    <property type="match status" value="1"/>
</dbReference>
<feature type="binding site" evidence="15">
    <location>
        <position position="173"/>
    </location>
    <ligand>
        <name>NADP(+)</name>
        <dbReference type="ChEBI" id="CHEBI:58349"/>
    </ligand>
</feature>
<evidence type="ECO:0000313" key="19">
    <source>
        <dbReference type="Proteomes" id="UP000006898"/>
    </source>
</evidence>
<evidence type="ECO:0000256" key="16">
    <source>
        <dbReference type="PIRSR" id="PIRSR006769-3"/>
    </source>
</evidence>
<comment type="catalytic activity">
    <reaction evidence="13">
        <text>5-amino-6-(5-phospho-D-ribitylamino)uracil + NADP(+) = 5-amino-6-(5-phospho-D-ribosylamino)uracil + NADPH + H(+)</text>
        <dbReference type="Rhea" id="RHEA:17845"/>
        <dbReference type="ChEBI" id="CHEBI:15378"/>
        <dbReference type="ChEBI" id="CHEBI:57783"/>
        <dbReference type="ChEBI" id="CHEBI:58349"/>
        <dbReference type="ChEBI" id="CHEBI:58421"/>
        <dbReference type="ChEBI" id="CHEBI:58453"/>
        <dbReference type="EC" id="1.1.1.193"/>
    </reaction>
</comment>
<dbReference type="EC" id="1.1.1.193" evidence="13"/>
<feature type="active site" description="Proton donor" evidence="14">
    <location>
        <position position="55"/>
    </location>
</feature>
<evidence type="ECO:0000256" key="11">
    <source>
        <dbReference type="ARBA" id="ARBA00023002"/>
    </source>
</evidence>
<name>D5MFF5_METO1</name>
<dbReference type="PATRIC" id="fig|671143.5.peg.1250"/>
<keyword evidence="8 13" id="KW-0378">Hydrolase</keyword>
<evidence type="ECO:0000256" key="8">
    <source>
        <dbReference type="ARBA" id="ARBA00022801"/>
    </source>
</evidence>
<dbReference type="SUPFAM" id="SSF53927">
    <property type="entry name" value="Cytidine deaminase-like"/>
    <property type="match status" value="1"/>
</dbReference>
<dbReference type="Proteomes" id="UP000006898">
    <property type="component" value="Chromosome"/>
</dbReference>
<dbReference type="CDD" id="cd01284">
    <property type="entry name" value="Riboflavin_deaminase-reductase"/>
    <property type="match status" value="1"/>
</dbReference>
<dbReference type="InterPro" id="IPR002125">
    <property type="entry name" value="CMP_dCMP_dom"/>
</dbReference>
<dbReference type="InterPro" id="IPR004794">
    <property type="entry name" value="Eubact_RibD"/>
</dbReference>
<comment type="function">
    <text evidence="1 13">Converts 2,5-diamino-6-(ribosylamino)-4(3h)-pyrimidinone 5'-phosphate into 5-amino-6-(ribosylamino)-2,4(1h,3h)-pyrimidinedione 5'-phosphate.</text>
</comment>
<dbReference type="SUPFAM" id="SSF53597">
    <property type="entry name" value="Dihydrofolate reductase-like"/>
    <property type="match status" value="1"/>
</dbReference>
<dbReference type="InterPro" id="IPR016193">
    <property type="entry name" value="Cytidine_deaminase-like"/>
</dbReference>
<dbReference type="GO" id="GO:0008270">
    <property type="term" value="F:zinc ion binding"/>
    <property type="evidence" value="ECO:0007669"/>
    <property type="project" value="InterPro"/>
</dbReference>
<feature type="binding site" evidence="16">
    <location>
        <position position="78"/>
    </location>
    <ligand>
        <name>Zn(2+)</name>
        <dbReference type="ChEBI" id="CHEBI:29105"/>
        <note>catalytic</note>
    </ligand>
</feature>
<evidence type="ECO:0000256" key="10">
    <source>
        <dbReference type="ARBA" id="ARBA00022857"/>
    </source>
</evidence>
<feature type="binding site" evidence="16">
    <location>
        <position position="87"/>
    </location>
    <ligand>
        <name>Zn(2+)</name>
        <dbReference type="ChEBI" id="CHEBI:29105"/>
        <note>catalytic</note>
    </ligand>
</feature>
<keyword evidence="10 13" id="KW-0521">NADP</keyword>
<feature type="binding site" evidence="15">
    <location>
        <position position="157"/>
    </location>
    <ligand>
        <name>NADP(+)</name>
        <dbReference type="ChEBI" id="CHEBI:58349"/>
    </ligand>
</feature>
<dbReference type="GO" id="GO:0009231">
    <property type="term" value="P:riboflavin biosynthetic process"/>
    <property type="evidence" value="ECO:0007669"/>
    <property type="project" value="UniProtKB-UniPathway"/>
</dbReference>
<evidence type="ECO:0000259" key="17">
    <source>
        <dbReference type="PROSITE" id="PS51747"/>
    </source>
</evidence>
<dbReference type="Pfam" id="PF01872">
    <property type="entry name" value="RibD_C"/>
    <property type="match status" value="1"/>
</dbReference>
<dbReference type="PIRSF" id="PIRSF006769">
    <property type="entry name" value="RibD"/>
    <property type="match status" value="1"/>
</dbReference>
<dbReference type="Gene3D" id="3.40.140.10">
    <property type="entry name" value="Cytidine Deaminase, domain 2"/>
    <property type="match status" value="1"/>
</dbReference>
<dbReference type="STRING" id="671143.DAMO_1426"/>
<dbReference type="InterPro" id="IPR011549">
    <property type="entry name" value="RibD_C"/>
</dbReference>
<dbReference type="PROSITE" id="PS00903">
    <property type="entry name" value="CYT_DCMP_DEAMINASES_1"/>
    <property type="match status" value="1"/>
</dbReference>
<evidence type="ECO:0000256" key="9">
    <source>
        <dbReference type="ARBA" id="ARBA00022833"/>
    </source>
</evidence>
<evidence type="ECO:0000256" key="5">
    <source>
        <dbReference type="ARBA" id="ARBA00007417"/>
    </source>
</evidence>
<gene>
    <name evidence="18" type="primary">ribD</name>
    <name evidence="18" type="ORF">DAMO_1426</name>
</gene>
<proteinExistence type="inferred from homology"/>
<dbReference type="GO" id="GO:0008703">
    <property type="term" value="F:5-amino-6-(5-phosphoribosylamino)uracil reductase activity"/>
    <property type="evidence" value="ECO:0007669"/>
    <property type="project" value="UniProtKB-EC"/>
</dbReference>
<comment type="pathway">
    <text evidence="2 13">Cofactor biosynthesis; riboflavin biosynthesis; 5-amino-6-(D-ribitylamino)uracil from GTP: step 2/4.</text>
</comment>
<dbReference type="Gene3D" id="3.40.430.10">
    <property type="entry name" value="Dihydrofolate Reductase, subunit A"/>
    <property type="match status" value="1"/>
</dbReference>
<feature type="domain" description="CMP/dCMP-type deaminase" evidence="17">
    <location>
        <begin position="4"/>
        <end position="126"/>
    </location>
</feature>
<dbReference type="Pfam" id="PF00383">
    <property type="entry name" value="dCMP_cyt_deam_1"/>
    <property type="match status" value="1"/>
</dbReference>
<evidence type="ECO:0000256" key="14">
    <source>
        <dbReference type="PIRSR" id="PIRSR006769-1"/>
    </source>
</evidence>
<evidence type="ECO:0000313" key="18">
    <source>
        <dbReference type="EMBL" id="CBE68486.1"/>
    </source>
</evidence>
<evidence type="ECO:0000256" key="4">
    <source>
        <dbReference type="ARBA" id="ARBA00005259"/>
    </source>
</evidence>
<feature type="binding site" evidence="15">
    <location>
        <position position="207"/>
    </location>
    <ligand>
        <name>substrate</name>
    </ligand>
</feature>
<dbReference type="InterPro" id="IPR002734">
    <property type="entry name" value="RibDG_C"/>
</dbReference>
<feature type="binding site" evidence="15">
    <location>
        <position position="203"/>
    </location>
    <ligand>
        <name>substrate</name>
    </ligand>
</feature>
<evidence type="ECO:0000256" key="15">
    <source>
        <dbReference type="PIRSR" id="PIRSR006769-2"/>
    </source>
</evidence>
<evidence type="ECO:0000256" key="12">
    <source>
        <dbReference type="ARBA" id="ARBA00023268"/>
    </source>
</evidence>
<evidence type="ECO:0000256" key="7">
    <source>
        <dbReference type="ARBA" id="ARBA00022723"/>
    </source>
</evidence>
<feature type="binding site" evidence="15">
    <location>
        <begin position="299"/>
        <end position="305"/>
    </location>
    <ligand>
        <name>NADP(+)</name>
        <dbReference type="ChEBI" id="CHEBI:58349"/>
    </ligand>
</feature>
<sequence length="372" mass="40192">MFTPDDERFMRHALVLAEKGRGRTSPNPMVGAVVVQHGRIVGEGYHAQAGKPHAEVVALEYAGGAARNADLYVTLEPCGHYGRTPPCTDRIIQAGIRRVVVPTIDPNPLVSGRGVQSLRDAGVIVDLGLRSADATALNEAFIKFMKHRTPFVVLKAAVSLDGKIATRTGDSRWVSGERSREHIHTLRDQIDAVIVGIGTVRRDNPRLTTRLPEGGRDPIRVVVDGLGPFPDDAQILQAEAASRTWVAVAADAPAKRIRALERRGLTVLEAGGFRGRVSLEHLLKRLGEREVTSVMIEGGEGIFTSAIEEGIVDKFLLFVAPILLGGKTAPSLFGGTGIDNIGQALRLARLRIEQLGEDVLIEGYRSTHEGRC</sequence>
<dbReference type="UniPathway" id="UPA00275">
    <property type="reaction ID" value="UER00401"/>
</dbReference>
<keyword evidence="7 13" id="KW-0479">Metal-binding</keyword>
<feature type="binding site" evidence="16">
    <location>
        <position position="53"/>
    </location>
    <ligand>
        <name>Zn(2+)</name>
        <dbReference type="ChEBI" id="CHEBI:29105"/>
        <note>catalytic</note>
    </ligand>
</feature>
<keyword evidence="12" id="KW-0511">Multifunctional enzyme</keyword>